<sequence>MLPSDVASEAVMQQLAAKGRDLYQALEEAVAQRGETWVPPPEIAPFYNTSIDNPEMPTAHDSVVESGSLTEDYVLLQIHNVGTESMEGLDPPT</sequence>
<name>A0ACC4D738_PURLI</name>
<dbReference type="EMBL" id="JBGNUJ010000013">
    <property type="protein sequence ID" value="KAL3952039.1"/>
    <property type="molecule type" value="Genomic_DNA"/>
</dbReference>
<reference evidence="1" key="1">
    <citation type="submission" date="2024-12" db="EMBL/GenBank/DDBJ databases">
        <title>Comparative genomics and development of molecular markers within Purpureocillium lilacinum and among Purpureocillium species.</title>
        <authorList>
            <person name="Yeh Z.-Y."/>
            <person name="Ni N.-T."/>
            <person name="Lo P.-H."/>
            <person name="Mushyakhwo K."/>
            <person name="Lin C.-F."/>
            <person name="Nai Y.-S."/>
        </authorList>
    </citation>
    <scope>NUCLEOTIDE SEQUENCE</scope>
    <source>
        <strain evidence="1">NCHU-NPUST-175</strain>
    </source>
</reference>
<dbReference type="Proteomes" id="UP001638806">
    <property type="component" value="Unassembled WGS sequence"/>
</dbReference>
<keyword evidence="2" id="KW-1185">Reference proteome</keyword>
<gene>
    <name evidence="1" type="ORF">ACCO45_013756</name>
</gene>
<organism evidence="1 2">
    <name type="scientific">Purpureocillium lilacinum</name>
    <name type="common">Paecilomyces lilacinus</name>
    <dbReference type="NCBI Taxonomy" id="33203"/>
    <lineage>
        <taxon>Eukaryota</taxon>
        <taxon>Fungi</taxon>
        <taxon>Dikarya</taxon>
        <taxon>Ascomycota</taxon>
        <taxon>Pezizomycotina</taxon>
        <taxon>Sordariomycetes</taxon>
        <taxon>Hypocreomycetidae</taxon>
        <taxon>Hypocreales</taxon>
        <taxon>Ophiocordycipitaceae</taxon>
        <taxon>Purpureocillium</taxon>
    </lineage>
</organism>
<evidence type="ECO:0000313" key="2">
    <source>
        <dbReference type="Proteomes" id="UP001638806"/>
    </source>
</evidence>
<proteinExistence type="predicted"/>
<comment type="caution">
    <text evidence="1">The sequence shown here is derived from an EMBL/GenBank/DDBJ whole genome shotgun (WGS) entry which is preliminary data.</text>
</comment>
<accession>A0ACC4D738</accession>
<protein>
    <submittedName>
        <fullName evidence="1">Uncharacterized protein</fullName>
    </submittedName>
</protein>
<evidence type="ECO:0000313" key="1">
    <source>
        <dbReference type="EMBL" id="KAL3952039.1"/>
    </source>
</evidence>